<dbReference type="Gene3D" id="3.60.10.10">
    <property type="entry name" value="Endonuclease/exonuclease/phosphatase"/>
    <property type="match status" value="1"/>
</dbReference>
<evidence type="ECO:0000259" key="1">
    <source>
        <dbReference type="Pfam" id="PF03372"/>
    </source>
</evidence>
<dbReference type="GO" id="GO:0003824">
    <property type="term" value="F:catalytic activity"/>
    <property type="evidence" value="ECO:0007669"/>
    <property type="project" value="InterPro"/>
</dbReference>
<organism evidence="2 3">
    <name type="scientific">Vitis vinifera</name>
    <name type="common">Grape</name>
    <dbReference type="NCBI Taxonomy" id="29760"/>
    <lineage>
        <taxon>Eukaryota</taxon>
        <taxon>Viridiplantae</taxon>
        <taxon>Streptophyta</taxon>
        <taxon>Embryophyta</taxon>
        <taxon>Tracheophyta</taxon>
        <taxon>Spermatophyta</taxon>
        <taxon>Magnoliopsida</taxon>
        <taxon>eudicotyledons</taxon>
        <taxon>Gunneridae</taxon>
        <taxon>Pentapetalae</taxon>
        <taxon>rosids</taxon>
        <taxon>Vitales</taxon>
        <taxon>Vitaceae</taxon>
        <taxon>Viteae</taxon>
        <taxon>Vitis</taxon>
    </lineage>
</organism>
<dbReference type="SUPFAM" id="SSF56219">
    <property type="entry name" value="DNase I-like"/>
    <property type="match status" value="1"/>
</dbReference>
<protein>
    <submittedName>
        <fullName evidence="2">Putative ribonuclease H protein</fullName>
    </submittedName>
</protein>
<gene>
    <name evidence="2" type="primary">VvCHDp000001_402</name>
    <name evidence="2" type="ORF">CK203_023555</name>
</gene>
<proteinExistence type="predicted"/>
<accession>A0A438JC05</accession>
<name>A0A438JC05_VITVI</name>
<dbReference type="InterPro" id="IPR005135">
    <property type="entry name" value="Endo/exonuclease/phosphatase"/>
</dbReference>
<dbReference type="EMBL" id="QGNW01000051">
    <property type="protein sequence ID" value="RVX06480.1"/>
    <property type="molecule type" value="Genomic_DNA"/>
</dbReference>
<dbReference type="InterPro" id="IPR036691">
    <property type="entry name" value="Endo/exonu/phosph_ase_sf"/>
</dbReference>
<feature type="domain" description="Endonuclease/exonuclease/phosphatase" evidence="1">
    <location>
        <begin position="194"/>
        <end position="229"/>
    </location>
</feature>
<sequence>MSGVRLLAVLKLTDEALLDEASKYPLSHKLSLLSLGPEVSSSSTPFLGPDVVEMGTKGASSGLFGSAEGVRSRVPLRNELMEDFSAREGRNKSLRATLGGASVSKLAIIPFESGFESPLAERMAFRWKSWREMKDGVPTALRSSAVVRTKSVASKSSRELKKLEWTVSYKRARVATGTSGGASGSGFKWKIRILSWNVRGANDSDKRKLIKSIIKSNKVDVVCLQETKIKEMRTGYPEERSRGGGLSTSMRRFSEVVEDLELRDFPLQGGILPRPVSDHLPILLEDGGLKRGPSPFRFESMWMEERGFKNQDEELYSEEGEWRPCVEGLSFMRLASNEAEGLEIPFSEGEVFSALSDLGKDKALDSDGFTMAFWLFFPKKGGAEDLKDFRPISLVGSLYKLLAKIMDAALIANEAVDSRLKDNVGSVLCKLDIEKAYDHGLKINLEKSELIPVGRVNNIEGLALELSCKVGGLPSYYLGLPLRAPFNSMVVWDGVEERFRKRLAMWTRQYISKRGRLTLIRSTLSSMPIYFMSLFYLPRKLRLRLKKIQRDFLWGGGALVQKPHLVRWNLYANEREVFWGCVISHKYGEEEGGWHTREVNRRNGVGLWKAIKKKWSLLDSRLAYHVGSGQRVRFWTDKWCGDEPLCESFSSLFSISLFKNVWVSEVWYPAGDGDGWTPLLQGCLMIGRSRWWSFCCIRSKSFGYKGRRKIE</sequence>
<dbReference type="Proteomes" id="UP000288805">
    <property type="component" value="Unassembled WGS sequence"/>
</dbReference>
<evidence type="ECO:0000313" key="3">
    <source>
        <dbReference type="Proteomes" id="UP000288805"/>
    </source>
</evidence>
<dbReference type="PANTHER" id="PTHR33116:SF78">
    <property type="entry name" value="OS12G0587133 PROTEIN"/>
    <property type="match status" value="1"/>
</dbReference>
<dbReference type="PANTHER" id="PTHR33116">
    <property type="entry name" value="REVERSE TRANSCRIPTASE ZINC-BINDING DOMAIN-CONTAINING PROTEIN-RELATED-RELATED"/>
    <property type="match status" value="1"/>
</dbReference>
<comment type="caution">
    <text evidence="2">The sequence shown here is derived from an EMBL/GenBank/DDBJ whole genome shotgun (WGS) entry which is preliminary data.</text>
</comment>
<evidence type="ECO:0000313" key="2">
    <source>
        <dbReference type="EMBL" id="RVX06480.1"/>
    </source>
</evidence>
<reference evidence="2 3" key="1">
    <citation type="journal article" date="2018" name="PLoS Genet.">
        <title>Population sequencing reveals clonal diversity and ancestral inbreeding in the grapevine cultivar Chardonnay.</title>
        <authorList>
            <person name="Roach M.J."/>
            <person name="Johnson D.L."/>
            <person name="Bohlmann J."/>
            <person name="van Vuuren H.J."/>
            <person name="Jones S.J."/>
            <person name="Pretorius I.S."/>
            <person name="Schmidt S.A."/>
            <person name="Borneman A.R."/>
        </authorList>
    </citation>
    <scope>NUCLEOTIDE SEQUENCE [LARGE SCALE GENOMIC DNA]</scope>
    <source>
        <strain evidence="3">cv. Chardonnay</strain>
        <tissue evidence="2">Leaf</tissue>
    </source>
</reference>
<dbReference type="AlphaFoldDB" id="A0A438JC05"/>
<dbReference type="Pfam" id="PF03372">
    <property type="entry name" value="Exo_endo_phos"/>
    <property type="match status" value="1"/>
</dbReference>